<name>A0A830GSF4_9EURY</name>
<dbReference type="Proteomes" id="UP000605784">
    <property type="component" value="Unassembled WGS sequence"/>
</dbReference>
<evidence type="ECO:0000313" key="2">
    <source>
        <dbReference type="EMBL" id="GGO02731.1"/>
    </source>
</evidence>
<proteinExistence type="predicted"/>
<gene>
    <name evidence="2" type="ORF">GCM10009030_37640</name>
</gene>
<reference evidence="2" key="1">
    <citation type="journal article" date="2014" name="Int. J. Syst. Evol. Microbiol.">
        <title>Complete genome sequence of Corynebacterium casei LMG S-19264T (=DSM 44701T), isolated from a smear-ripened cheese.</title>
        <authorList>
            <consortium name="US DOE Joint Genome Institute (JGI-PGF)"/>
            <person name="Walter F."/>
            <person name="Albersmeier A."/>
            <person name="Kalinowski J."/>
            <person name="Ruckert C."/>
        </authorList>
    </citation>
    <scope>NUCLEOTIDE SEQUENCE</scope>
    <source>
        <strain evidence="2">JCM 17820</strain>
    </source>
</reference>
<reference evidence="2" key="2">
    <citation type="submission" date="2020-09" db="EMBL/GenBank/DDBJ databases">
        <authorList>
            <person name="Sun Q."/>
            <person name="Ohkuma M."/>
        </authorList>
    </citation>
    <scope>NUCLEOTIDE SEQUENCE</scope>
    <source>
        <strain evidence="2">JCM 17820</strain>
    </source>
</reference>
<protein>
    <submittedName>
        <fullName evidence="2">Uncharacterized protein</fullName>
    </submittedName>
</protein>
<sequence length="119" mass="13004">MVCPDRATTRRTDGSGANCSQTYRKGYRFDWNRTIQVRPKLCRQVTNVSKRAPFRLEPGDSGTAETVSTGHERIEKGSVSGGAKQSIGDDVGVTVVNPTEIRSTFGSEGDKLFVHLCNP</sequence>
<dbReference type="EMBL" id="BMOU01000007">
    <property type="protein sequence ID" value="GGO02731.1"/>
    <property type="molecule type" value="Genomic_DNA"/>
</dbReference>
<dbReference type="AlphaFoldDB" id="A0A830GSF4"/>
<accession>A0A830GSF4</accession>
<keyword evidence="3" id="KW-1185">Reference proteome</keyword>
<feature type="region of interest" description="Disordered" evidence="1">
    <location>
        <begin position="53"/>
        <end position="89"/>
    </location>
</feature>
<organism evidence="2 3">
    <name type="scientific">Haloarcula pellucida</name>
    <dbReference type="NCBI Taxonomy" id="1427151"/>
    <lineage>
        <taxon>Archaea</taxon>
        <taxon>Methanobacteriati</taxon>
        <taxon>Methanobacteriota</taxon>
        <taxon>Stenosarchaea group</taxon>
        <taxon>Halobacteria</taxon>
        <taxon>Halobacteriales</taxon>
        <taxon>Haloarculaceae</taxon>
        <taxon>Haloarcula</taxon>
    </lineage>
</organism>
<evidence type="ECO:0000256" key="1">
    <source>
        <dbReference type="SAM" id="MobiDB-lite"/>
    </source>
</evidence>
<evidence type="ECO:0000313" key="3">
    <source>
        <dbReference type="Proteomes" id="UP000605784"/>
    </source>
</evidence>
<comment type="caution">
    <text evidence="2">The sequence shown here is derived from an EMBL/GenBank/DDBJ whole genome shotgun (WGS) entry which is preliminary data.</text>
</comment>